<feature type="transmembrane region" description="Helical" evidence="2">
    <location>
        <begin position="312"/>
        <end position="333"/>
    </location>
</feature>
<keyword evidence="2" id="KW-1133">Transmembrane helix</keyword>
<feature type="region of interest" description="Disordered" evidence="1">
    <location>
        <begin position="1"/>
        <end position="190"/>
    </location>
</feature>
<dbReference type="InterPro" id="IPR018767">
    <property type="entry name" value="Brl1/Brr6_dom"/>
</dbReference>
<reference evidence="4 5" key="1">
    <citation type="journal article" date="2019" name="Nat. Ecol. Evol.">
        <title>Megaphylogeny resolves global patterns of mushroom evolution.</title>
        <authorList>
            <person name="Varga T."/>
            <person name="Krizsan K."/>
            <person name="Foldi C."/>
            <person name="Dima B."/>
            <person name="Sanchez-Garcia M."/>
            <person name="Sanchez-Ramirez S."/>
            <person name="Szollosi G.J."/>
            <person name="Szarkandi J.G."/>
            <person name="Papp V."/>
            <person name="Albert L."/>
            <person name="Andreopoulos W."/>
            <person name="Angelini C."/>
            <person name="Antonin V."/>
            <person name="Barry K.W."/>
            <person name="Bougher N.L."/>
            <person name="Buchanan P."/>
            <person name="Buyck B."/>
            <person name="Bense V."/>
            <person name="Catcheside P."/>
            <person name="Chovatia M."/>
            <person name="Cooper J."/>
            <person name="Damon W."/>
            <person name="Desjardin D."/>
            <person name="Finy P."/>
            <person name="Geml J."/>
            <person name="Haridas S."/>
            <person name="Hughes K."/>
            <person name="Justo A."/>
            <person name="Karasinski D."/>
            <person name="Kautmanova I."/>
            <person name="Kiss B."/>
            <person name="Kocsube S."/>
            <person name="Kotiranta H."/>
            <person name="LaButti K.M."/>
            <person name="Lechner B.E."/>
            <person name="Liimatainen K."/>
            <person name="Lipzen A."/>
            <person name="Lukacs Z."/>
            <person name="Mihaltcheva S."/>
            <person name="Morgado L.N."/>
            <person name="Niskanen T."/>
            <person name="Noordeloos M.E."/>
            <person name="Ohm R.A."/>
            <person name="Ortiz-Santana B."/>
            <person name="Ovrebo C."/>
            <person name="Racz N."/>
            <person name="Riley R."/>
            <person name="Savchenko A."/>
            <person name="Shiryaev A."/>
            <person name="Soop K."/>
            <person name="Spirin V."/>
            <person name="Szebenyi C."/>
            <person name="Tomsovsky M."/>
            <person name="Tulloss R.E."/>
            <person name="Uehling J."/>
            <person name="Grigoriev I.V."/>
            <person name="Vagvolgyi C."/>
            <person name="Papp T."/>
            <person name="Martin F.M."/>
            <person name="Miettinen O."/>
            <person name="Hibbett D.S."/>
            <person name="Nagy L.G."/>
        </authorList>
    </citation>
    <scope>NUCLEOTIDE SEQUENCE [LARGE SCALE GENOMIC DNA]</scope>
    <source>
        <strain evidence="4 5">CBS 121175</strain>
    </source>
</reference>
<protein>
    <submittedName>
        <fullName evidence="4">Nuclear membrane protein</fullName>
    </submittedName>
</protein>
<gene>
    <name evidence="4" type="ORF">FA15DRAFT_674032</name>
</gene>
<dbReference type="GO" id="GO:0055088">
    <property type="term" value="P:lipid homeostasis"/>
    <property type="evidence" value="ECO:0007669"/>
    <property type="project" value="InterPro"/>
</dbReference>
<feature type="compositionally biased region" description="Basic and acidic residues" evidence="1">
    <location>
        <begin position="109"/>
        <end position="123"/>
    </location>
</feature>
<evidence type="ECO:0000256" key="1">
    <source>
        <dbReference type="SAM" id="MobiDB-lite"/>
    </source>
</evidence>
<proteinExistence type="predicted"/>
<dbReference type="Proteomes" id="UP000307440">
    <property type="component" value="Unassembled WGS sequence"/>
</dbReference>
<dbReference type="PANTHER" id="PTHR28136:SF1">
    <property type="entry name" value="NUCLEUS EXPORT PROTEIN BRL1"/>
    <property type="match status" value="1"/>
</dbReference>
<dbReference type="AlphaFoldDB" id="A0A5C3KID5"/>
<feature type="compositionally biased region" description="Basic and acidic residues" evidence="1">
    <location>
        <begin position="31"/>
        <end position="43"/>
    </location>
</feature>
<keyword evidence="2" id="KW-0812">Transmembrane</keyword>
<dbReference type="EMBL" id="ML210320">
    <property type="protein sequence ID" value="TFK19900.1"/>
    <property type="molecule type" value="Genomic_DNA"/>
</dbReference>
<feature type="region of interest" description="Disordered" evidence="1">
    <location>
        <begin position="382"/>
        <end position="405"/>
    </location>
</feature>
<accession>A0A5C3KID5</accession>
<evidence type="ECO:0000313" key="5">
    <source>
        <dbReference type="Proteomes" id="UP000307440"/>
    </source>
</evidence>
<evidence type="ECO:0000313" key="4">
    <source>
        <dbReference type="EMBL" id="TFK19900.1"/>
    </source>
</evidence>
<keyword evidence="5" id="KW-1185">Reference proteome</keyword>
<sequence>MSRSGAHRSREAPMDFEWTNRPATKPAWSSHGEDPSTPKKRSLEPVNPATPGFGAPVTPSFGRNQNVPFLFNPGTVPQTPQGYPWVPPSPTKQQPEILDVDMNEASPAKAEEPQRDEDKEVESARPVASGGLRRIYNQRKRTQTRSRARHRSDDHDDSGSGSESEEETEKRVGLRRQATSNHYTLNMAPPTPPRSEMPYVLLGYTQFFFNLSLILVFLYILIQSILTIQKDVEKRISEYTQDIVQEIALCAAQFRDNYCDSPRLAPALAQPCANWETCMNRDPTKIGRARVSAELIAEVINGFVEPISWKTLIFTLTSLAFLTVFINSLLSLYREKLQPNAATVQPASSFPLVPAASYPSMHPFGGFLSPAPTPNWQRFKSYTEEDMESPTRRRRLEGGASAKIK</sequence>
<feature type="compositionally biased region" description="Basic residues" evidence="1">
    <location>
        <begin position="136"/>
        <end position="150"/>
    </location>
</feature>
<organism evidence="4 5">
    <name type="scientific">Coprinopsis marcescibilis</name>
    <name type="common">Agaric fungus</name>
    <name type="synonym">Psathyrella marcescibilis</name>
    <dbReference type="NCBI Taxonomy" id="230819"/>
    <lineage>
        <taxon>Eukaryota</taxon>
        <taxon>Fungi</taxon>
        <taxon>Dikarya</taxon>
        <taxon>Basidiomycota</taxon>
        <taxon>Agaricomycotina</taxon>
        <taxon>Agaricomycetes</taxon>
        <taxon>Agaricomycetidae</taxon>
        <taxon>Agaricales</taxon>
        <taxon>Agaricineae</taxon>
        <taxon>Psathyrellaceae</taxon>
        <taxon>Coprinopsis</taxon>
    </lineage>
</organism>
<dbReference type="GO" id="GO:0031965">
    <property type="term" value="C:nuclear membrane"/>
    <property type="evidence" value="ECO:0007669"/>
    <property type="project" value="InterPro"/>
</dbReference>
<dbReference type="SMART" id="SM01042">
    <property type="entry name" value="Brr6_like_C_C"/>
    <property type="match status" value="1"/>
</dbReference>
<name>A0A5C3KID5_COPMA</name>
<keyword evidence="2" id="KW-0472">Membrane</keyword>
<dbReference type="OrthoDB" id="5961at2759"/>
<evidence type="ECO:0000256" key="2">
    <source>
        <dbReference type="SAM" id="Phobius"/>
    </source>
</evidence>
<dbReference type="Pfam" id="PF10104">
    <property type="entry name" value="Brr6_like_C_C"/>
    <property type="match status" value="1"/>
</dbReference>
<feature type="domain" description="Brl1/Brr6" evidence="3">
    <location>
        <begin position="201"/>
        <end position="334"/>
    </location>
</feature>
<feature type="transmembrane region" description="Helical" evidence="2">
    <location>
        <begin position="199"/>
        <end position="222"/>
    </location>
</feature>
<dbReference type="GO" id="GO:0006998">
    <property type="term" value="P:nuclear envelope organization"/>
    <property type="evidence" value="ECO:0007669"/>
    <property type="project" value="InterPro"/>
</dbReference>
<dbReference type="PANTHER" id="PTHR28136">
    <property type="entry name" value="NUCLEUS EXPORT PROTEIN BRR6"/>
    <property type="match status" value="1"/>
</dbReference>
<dbReference type="InterPro" id="IPR040202">
    <property type="entry name" value="Brl1/Brr6"/>
</dbReference>
<evidence type="ECO:0000259" key="3">
    <source>
        <dbReference type="SMART" id="SM01042"/>
    </source>
</evidence>